<accession>A0ABR6ZUV5</accession>
<keyword evidence="1" id="KW-1133">Transmembrane helix</keyword>
<reference evidence="2 3" key="1">
    <citation type="submission" date="2020-08" db="EMBL/GenBank/DDBJ databases">
        <title>Novel species isolated from subtropical streams in China.</title>
        <authorList>
            <person name="Lu H."/>
        </authorList>
    </citation>
    <scope>NUCLEOTIDE SEQUENCE [LARGE SCALE GENOMIC DNA]</scope>
    <source>
        <strain evidence="2 3">CY18W</strain>
    </source>
</reference>
<evidence type="ECO:0000256" key="1">
    <source>
        <dbReference type="SAM" id="Phobius"/>
    </source>
</evidence>
<keyword evidence="1" id="KW-0812">Transmembrane</keyword>
<feature type="transmembrane region" description="Helical" evidence="1">
    <location>
        <begin position="32"/>
        <end position="51"/>
    </location>
</feature>
<keyword evidence="1" id="KW-0472">Membrane</keyword>
<gene>
    <name evidence="2" type="ORF">H8L32_19455</name>
</gene>
<protein>
    <submittedName>
        <fullName evidence="2">Uncharacterized protein</fullName>
    </submittedName>
</protein>
<feature type="transmembrane region" description="Helical" evidence="1">
    <location>
        <begin position="6"/>
        <end position="25"/>
    </location>
</feature>
<name>A0ABR6ZUV5_9BURK</name>
<keyword evidence="3" id="KW-1185">Reference proteome</keyword>
<organism evidence="2 3">
    <name type="scientific">Undibacterium hunanense</name>
    <dbReference type="NCBI Taxonomy" id="2762292"/>
    <lineage>
        <taxon>Bacteria</taxon>
        <taxon>Pseudomonadati</taxon>
        <taxon>Pseudomonadota</taxon>
        <taxon>Betaproteobacteria</taxon>
        <taxon>Burkholderiales</taxon>
        <taxon>Oxalobacteraceae</taxon>
        <taxon>Undibacterium</taxon>
    </lineage>
</organism>
<comment type="caution">
    <text evidence="2">The sequence shown here is derived from an EMBL/GenBank/DDBJ whole genome shotgun (WGS) entry which is preliminary data.</text>
</comment>
<sequence>MGGLIIIFVILIWVTGLMFFIELITRKFADKWWRLVVATPIFFVLLLLPIADEIIGKRQFEKMCEEQSKVVVDVVMAKGRIVQFDRSPLKYPRDTAIPITILPKRYVDVETGELVFHYNIVTASGGFLSRFLSLTEDPQPFIFTAFCRPDNQVDQLERLGLISREKKK</sequence>
<dbReference type="EMBL" id="JACOGF010000011">
    <property type="protein sequence ID" value="MBC3919662.1"/>
    <property type="molecule type" value="Genomic_DNA"/>
</dbReference>
<dbReference type="Proteomes" id="UP000650424">
    <property type="component" value="Unassembled WGS sequence"/>
</dbReference>
<dbReference type="RefSeq" id="WP_186948935.1">
    <property type="nucleotide sequence ID" value="NZ_JACOGF010000011.1"/>
</dbReference>
<evidence type="ECO:0000313" key="2">
    <source>
        <dbReference type="EMBL" id="MBC3919662.1"/>
    </source>
</evidence>
<proteinExistence type="predicted"/>
<evidence type="ECO:0000313" key="3">
    <source>
        <dbReference type="Proteomes" id="UP000650424"/>
    </source>
</evidence>